<dbReference type="Pfam" id="PF00528">
    <property type="entry name" value="BPD_transp_1"/>
    <property type="match status" value="1"/>
</dbReference>
<proteinExistence type="inferred from homology"/>
<dbReference type="EMBL" id="BAAAJE010000006">
    <property type="protein sequence ID" value="GAA1138977.1"/>
    <property type="molecule type" value="Genomic_DNA"/>
</dbReference>
<accession>A0ABN1UCV4</accession>
<evidence type="ECO:0000256" key="1">
    <source>
        <dbReference type="ARBA" id="ARBA00004651"/>
    </source>
</evidence>
<feature type="transmembrane region" description="Helical" evidence="7">
    <location>
        <begin position="76"/>
        <end position="95"/>
    </location>
</feature>
<feature type="transmembrane region" description="Helical" evidence="7">
    <location>
        <begin position="133"/>
        <end position="154"/>
    </location>
</feature>
<keyword evidence="5 7" id="KW-1133">Transmembrane helix</keyword>
<organism evidence="9 10">
    <name type="scientific">Nocardioides aquiterrae</name>
    <dbReference type="NCBI Taxonomy" id="203799"/>
    <lineage>
        <taxon>Bacteria</taxon>
        <taxon>Bacillati</taxon>
        <taxon>Actinomycetota</taxon>
        <taxon>Actinomycetes</taxon>
        <taxon>Propionibacteriales</taxon>
        <taxon>Nocardioidaceae</taxon>
        <taxon>Nocardioides</taxon>
    </lineage>
</organism>
<evidence type="ECO:0000256" key="2">
    <source>
        <dbReference type="ARBA" id="ARBA00022448"/>
    </source>
</evidence>
<evidence type="ECO:0000256" key="3">
    <source>
        <dbReference type="ARBA" id="ARBA00022475"/>
    </source>
</evidence>
<keyword evidence="10" id="KW-1185">Reference proteome</keyword>
<dbReference type="PANTHER" id="PTHR30151">
    <property type="entry name" value="ALKANE SULFONATE ABC TRANSPORTER-RELATED, MEMBRANE SUBUNIT"/>
    <property type="match status" value="1"/>
</dbReference>
<dbReference type="PANTHER" id="PTHR30151:SF38">
    <property type="entry name" value="ALIPHATIC SULFONATES TRANSPORT PERMEASE PROTEIN SSUC-RELATED"/>
    <property type="match status" value="1"/>
</dbReference>
<dbReference type="Proteomes" id="UP001499979">
    <property type="component" value="Unassembled WGS sequence"/>
</dbReference>
<reference evidence="9 10" key="1">
    <citation type="journal article" date="2019" name="Int. J. Syst. Evol. Microbiol.">
        <title>The Global Catalogue of Microorganisms (GCM) 10K type strain sequencing project: providing services to taxonomists for standard genome sequencing and annotation.</title>
        <authorList>
            <consortium name="The Broad Institute Genomics Platform"/>
            <consortium name="The Broad Institute Genome Sequencing Center for Infectious Disease"/>
            <person name="Wu L."/>
            <person name="Ma J."/>
        </authorList>
    </citation>
    <scope>NUCLEOTIDE SEQUENCE [LARGE SCALE GENOMIC DNA]</scope>
    <source>
        <strain evidence="9 10">JCM 11813</strain>
    </source>
</reference>
<sequence>MADLAGPAIPPRTPAKFRAGLVPTVVALALIAVVWEAIARTSDGWVPGLAAIAESLVRILTTGSTYGDLVLTLRRLLIAFVAATVAGLAIGAMMGFSKSFEAFMRPLVVIGLAIPDPMYFILALLLLGTAEHVGMLALILAVIPFVVHGADTGVRNRDRGLDEMSRVYRLPRRTYWVDVLGRQIAPIAVASMRTSLAFSWKIVVLMEALTQPHGIGAQIYYAFRLLRPDDMIAYALIFVMIMKIIEVAVFAPLDRKTGDWSR</sequence>
<keyword evidence="2 7" id="KW-0813">Transport</keyword>
<keyword evidence="3" id="KW-1003">Cell membrane</keyword>
<protein>
    <submittedName>
        <fullName evidence="9">ABC transporter permease</fullName>
    </submittedName>
</protein>
<gene>
    <name evidence="9" type="ORF">GCM10009606_18360</name>
</gene>
<dbReference type="InterPro" id="IPR035906">
    <property type="entry name" value="MetI-like_sf"/>
</dbReference>
<evidence type="ECO:0000313" key="10">
    <source>
        <dbReference type="Proteomes" id="UP001499979"/>
    </source>
</evidence>
<feature type="transmembrane region" description="Helical" evidence="7">
    <location>
        <begin position="20"/>
        <end position="38"/>
    </location>
</feature>
<comment type="similarity">
    <text evidence="7">Belongs to the binding-protein-dependent transport system permease family.</text>
</comment>
<evidence type="ECO:0000256" key="5">
    <source>
        <dbReference type="ARBA" id="ARBA00022989"/>
    </source>
</evidence>
<dbReference type="SUPFAM" id="SSF161098">
    <property type="entry name" value="MetI-like"/>
    <property type="match status" value="1"/>
</dbReference>
<evidence type="ECO:0000256" key="4">
    <source>
        <dbReference type="ARBA" id="ARBA00022692"/>
    </source>
</evidence>
<comment type="caution">
    <text evidence="9">The sequence shown here is derived from an EMBL/GenBank/DDBJ whole genome shotgun (WGS) entry which is preliminary data.</text>
</comment>
<keyword evidence="6 7" id="KW-0472">Membrane</keyword>
<keyword evidence="4 7" id="KW-0812">Transmembrane</keyword>
<evidence type="ECO:0000256" key="6">
    <source>
        <dbReference type="ARBA" id="ARBA00023136"/>
    </source>
</evidence>
<evidence type="ECO:0000259" key="8">
    <source>
        <dbReference type="PROSITE" id="PS50928"/>
    </source>
</evidence>
<evidence type="ECO:0000313" key="9">
    <source>
        <dbReference type="EMBL" id="GAA1138977.1"/>
    </source>
</evidence>
<evidence type="ECO:0000256" key="7">
    <source>
        <dbReference type="RuleBase" id="RU363032"/>
    </source>
</evidence>
<dbReference type="InterPro" id="IPR000515">
    <property type="entry name" value="MetI-like"/>
</dbReference>
<dbReference type="Gene3D" id="1.10.3720.10">
    <property type="entry name" value="MetI-like"/>
    <property type="match status" value="1"/>
</dbReference>
<feature type="domain" description="ABC transmembrane type-1" evidence="8">
    <location>
        <begin position="69"/>
        <end position="249"/>
    </location>
</feature>
<feature type="transmembrane region" description="Helical" evidence="7">
    <location>
        <begin position="107"/>
        <end position="127"/>
    </location>
</feature>
<dbReference type="PROSITE" id="PS50928">
    <property type="entry name" value="ABC_TM1"/>
    <property type="match status" value="1"/>
</dbReference>
<name>A0ABN1UCV4_9ACTN</name>
<comment type="subcellular location">
    <subcellularLocation>
        <location evidence="1 7">Cell membrane</location>
        <topology evidence="1 7">Multi-pass membrane protein</topology>
    </subcellularLocation>
</comment>
<feature type="transmembrane region" description="Helical" evidence="7">
    <location>
        <begin position="231"/>
        <end position="253"/>
    </location>
</feature>